<feature type="domain" description="Type I restriction enzyme HindI endonuclease subunit-like C-terminal" evidence="1">
    <location>
        <begin position="1"/>
        <end position="92"/>
    </location>
</feature>
<dbReference type="EMBL" id="CP121694">
    <property type="protein sequence ID" value="WRO20296.1"/>
    <property type="molecule type" value="Genomic_DNA"/>
</dbReference>
<name>A0AAU0UIW0_9FIRM</name>
<organism evidence="2 3">
    <name type="scientific">Metallumcola ferriviriculae</name>
    <dbReference type="NCBI Taxonomy" id="3039180"/>
    <lineage>
        <taxon>Bacteria</taxon>
        <taxon>Bacillati</taxon>
        <taxon>Bacillota</taxon>
        <taxon>Clostridia</taxon>
        <taxon>Neomoorellales</taxon>
        <taxon>Desulfitibacteraceae</taxon>
        <taxon>Metallumcola</taxon>
    </lineage>
</organism>
<accession>A0AAU0UIW0</accession>
<reference evidence="2 3" key="1">
    <citation type="submission" date="2023-04" db="EMBL/GenBank/DDBJ databases">
        <authorList>
            <person name="Hsu D."/>
        </authorList>
    </citation>
    <scope>NUCLEOTIDE SEQUENCE [LARGE SCALE GENOMIC DNA]</scope>
    <source>
        <strain evidence="2 3">MK1</strain>
    </source>
</reference>
<evidence type="ECO:0000313" key="2">
    <source>
        <dbReference type="EMBL" id="WRO20296.1"/>
    </source>
</evidence>
<dbReference type="RefSeq" id="WP_366923199.1">
    <property type="nucleotide sequence ID" value="NZ_CP121694.1"/>
</dbReference>
<gene>
    <name evidence="2" type="ORF">MFMK1_000054</name>
</gene>
<proteinExistence type="predicted"/>
<dbReference type="KEGG" id="dbc:MFMK1_000054"/>
<evidence type="ECO:0000259" key="1">
    <source>
        <dbReference type="Pfam" id="PF11867"/>
    </source>
</evidence>
<keyword evidence="3" id="KW-1185">Reference proteome</keyword>
<dbReference type="InterPro" id="IPR021810">
    <property type="entry name" value="T1RH-like_C"/>
</dbReference>
<evidence type="ECO:0000313" key="3">
    <source>
        <dbReference type="Proteomes" id="UP001329915"/>
    </source>
</evidence>
<dbReference type="Proteomes" id="UP001329915">
    <property type="component" value="Chromosome"/>
</dbReference>
<sequence>MQLTPEEQAFYDALAKPELVKQHYASEVLREMAKNLLELIKENKTPDWYKRNDARANMRDLIKRLLKEYKYPPDEIPEAIDLVIQQAELQMENGMT</sequence>
<dbReference type="AlphaFoldDB" id="A0AAU0UIW0"/>
<dbReference type="Pfam" id="PF11867">
    <property type="entry name" value="T1RH-like_C"/>
    <property type="match status" value="1"/>
</dbReference>
<protein>
    <submittedName>
        <fullName evidence="2">DUF3387 domain-containing protein</fullName>
    </submittedName>
</protein>